<dbReference type="Proteomes" id="UP001364617">
    <property type="component" value="Unassembled WGS sequence"/>
</dbReference>
<organism evidence="1 2">
    <name type="scientific">Phoxinus phoxinus</name>
    <name type="common">Eurasian minnow</name>
    <dbReference type="NCBI Taxonomy" id="58324"/>
    <lineage>
        <taxon>Eukaryota</taxon>
        <taxon>Metazoa</taxon>
        <taxon>Chordata</taxon>
        <taxon>Craniata</taxon>
        <taxon>Vertebrata</taxon>
        <taxon>Euteleostomi</taxon>
        <taxon>Actinopterygii</taxon>
        <taxon>Neopterygii</taxon>
        <taxon>Teleostei</taxon>
        <taxon>Ostariophysi</taxon>
        <taxon>Cypriniformes</taxon>
        <taxon>Leuciscidae</taxon>
        <taxon>Phoxininae</taxon>
        <taxon>Phoxinus</taxon>
    </lineage>
</organism>
<comment type="caution">
    <text evidence="1">The sequence shown here is derived from an EMBL/GenBank/DDBJ whole genome shotgun (WGS) entry which is preliminary data.</text>
</comment>
<sequence>MSLLGGSPTPSPGHRAAQLLRGQSLAPQKIDGAMFITLVTLLEEVKDTLKLHGQMLNTLLKKDSMPVMAIPDGAVFPLANVEDVIGMNEKLSDPEFMSAVVAMVADIGGSSLEDATRRMMKLKFMMMKFMMVPELQRQYNVTGRMGKLCFKDLRLFEVFYGALKSNAITQNVNRKDVEMALGKWFTGAHDRGGERAARALREKRTST</sequence>
<evidence type="ECO:0008006" key="3">
    <source>
        <dbReference type="Google" id="ProtNLM"/>
    </source>
</evidence>
<keyword evidence="2" id="KW-1185">Reference proteome</keyword>
<reference evidence="1 2" key="1">
    <citation type="submission" date="2024-02" db="EMBL/GenBank/DDBJ databases">
        <title>Chromosome-level genome assembly of the Eurasian Minnow (Phoxinus phoxinus).</title>
        <authorList>
            <person name="Oriowo T.O."/>
            <person name="Martin S."/>
            <person name="Stange M."/>
            <person name="Chrysostomakis Y."/>
            <person name="Brown T."/>
            <person name="Winkler S."/>
            <person name="Kukowka S."/>
            <person name="Myers E.W."/>
            <person name="Bohne A."/>
        </authorList>
    </citation>
    <scope>NUCLEOTIDE SEQUENCE [LARGE SCALE GENOMIC DNA]</scope>
    <source>
        <strain evidence="1">ZFMK-TIS-60720</strain>
        <tissue evidence="1">Whole Organism</tissue>
    </source>
</reference>
<proteinExistence type="predicted"/>
<dbReference type="EMBL" id="JAYKXH010000021">
    <property type="protein sequence ID" value="KAK7130417.1"/>
    <property type="molecule type" value="Genomic_DNA"/>
</dbReference>
<gene>
    <name evidence="1" type="ORF">R3I93_019909</name>
</gene>
<protein>
    <recommendedName>
        <fullName evidence="3">DUF4806 domain-containing protein</fullName>
    </recommendedName>
</protein>
<dbReference type="AlphaFoldDB" id="A0AAN9GV09"/>
<dbReference type="PANTHER" id="PTHR34153">
    <property type="entry name" value="SI:CH211-262H13.3-RELATED-RELATED"/>
    <property type="match status" value="1"/>
</dbReference>
<name>A0AAN9GV09_9TELE</name>
<accession>A0AAN9GV09</accession>
<evidence type="ECO:0000313" key="2">
    <source>
        <dbReference type="Proteomes" id="UP001364617"/>
    </source>
</evidence>
<dbReference type="PANTHER" id="PTHR34153:SF2">
    <property type="entry name" value="SI:CH211-262H13.3-RELATED"/>
    <property type="match status" value="1"/>
</dbReference>
<evidence type="ECO:0000313" key="1">
    <source>
        <dbReference type="EMBL" id="KAK7130417.1"/>
    </source>
</evidence>